<evidence type="ECO:0000256" key="8">
    <source>
        <dbReference type="SAM" id="Phobius"/>
    </source>
</evidence>
<dbReference type="KEGG" id="char:105908389"/>
<feature type="region of interest" description="Disordered" evidence="7">
    <location>
        <begin position="1"/>
        <end position="26"/>
    </location>
</feature>
<evidence type="ECO:0000256" key="7">
    <source>
        <dbReference type="SAM" id="MobiDB-lite"/>
    </source>
</evidence>
<evidence type="ECO:0000256" key="4">
    <source>
        <dbReference type="ARBA" id="ARBA00023136"/>
    </source>
</evidence>
<protein>
    <recommendedName>
        <fullName evidence="5">Protein FAM151A</fullName>
    </recommendedName>
</protein>
<dbReference type="RefSeq" id="XP_031415755.1">
    <property type="nucleotide sequence ID" value="XM_031559895.2"/>
</dbReference>
<sequence>MDNNHKEETNKKLEEEEEEEEENKQPKTIMGIFTREQFIMLCVAVGLVLLLIIITIPAVIVTQSSGSGSAIKVSFPSDGDMLEFLMKNGKIPEKDGLHASWYHSANSKAELNEALKGSVMVLEADVNVQGHNTVNQTNIPIMAHPPAVYSDNTLDEWIDAVLKSDKGIKLDFKSIEAVEPSLDILRVKNQTARINRPVWLNADIIHGPNVPGLIPVIDGARFLQLIQQKFPEATISPGWKVLYLSWFPNVTYTEAMVMEMYNVIQHVPQKITFPIMAVMAKKGWPHISWLLSQSSRFSLTLWQGTQNPTVNDLLFIRDNSSPQRIYYDIYEPVLSQFKEAARQRTRPRRFYPGGDLIDYFKPKDNDGWNIQWQTVTSREFLLSVLRDSSGGMLVIPVVSSAGAPKTSVVESSGSELSLQECLDLIYTSPKPWGLYLRVKSQSQLAPALKLLSEAYDQDLLCHPTWVSMEVSHGAFQTPGYISGKDFLSTVEATFPFVTLAPAWPQEALSEGYTWALVEDMLQLFRGVYQDVSLQLSTVPLGRSDAGLQQEIQKRFSLTVEISPGTDLTYLQHVKALRQGNRHRTFFNIPQAYKSELPSKVNNF</sequence>
<evidence type="ECO:0000313" key="10">
    <source>
        <dbReference type="Proteomes" id="UP000515152"/>
    </source>
</evidence>
<feature type="domain" description="Menorin-like" evidence="9">
    <location>
        <begin position="95"/>
        <end position="333"/>
    </location>
</feature>
<evidence type="ECO:0000256" key="1">
    <source>
        <dbReference type="ARBA" id="ARBA00004167"/>
    </source>
</evidence>
<keyword evidence="4 8" id="KW-0472">Membrane</keyword>
<name>A0A6P8EV15_CLUHA</name>
<feature type="compositionally biased region" description="Basic and acidic residues" evidence="7">
    <location>
        <begin position="1"/>
        <end position="14"/>
    </location>
</feature>
<proteinExistence type="inferred from homology"/>
<organism evidence="10 11">
    <name type="scientific">Clupea harengus</name>
    <name type="common">Atlantic herring</name>
    <dbReference type="NCBI Taxonomy" id="7950"/>
    <lineage>
        <taxon>Eukaryota</taxon>
        <taxon>Metazoa</taxon>
        <taxon>Chordata</taxon>
        <taxon>Craniata</taxon>
        <taxon>Vertebrata</taxon>
        <taxon>Euteleostomi</taxon>
        <taxon>Actinopterygii</taxon>
        <taxon>Neopterygii</taxon>
        <taxon>Teleostei</taxon>
        <taxon>Clupei</taxon>
        <taxon>Clupeiformes</taxon>
        <taxon>Clupeoidei</taxon>
        <taxon>Clupeidae</taxon>
        <taxon>Clupea</taxon>
    </lineage>
</organism>
<evidence type="ECO:0000256" key="3">
    <source>
        <dbReference type="ARBA" id="ARBA00022989"/>
    </source>
</evidence>
<reference evidence="11" key="1">
    <citation type="submission" date="2025-08" db="UniProtKB">
        <authorList>
            <consortium name="RefSeq"/>
        </authorList>
    </citation>
    <scope>IDENTIFICATION</scope>
</reference>
<dbReference type="GO" id="GO:0016020">
    <property type="term" value="C:membrane"/>
    <property type="evidence" value="ECO:0007669"/>
    <property type="project" value="UniProtKB-SubCell"/>
</dbReference>
<dbReference type="AlphaFoldDB" id="A0A6P8EV15"/>
<evidence type="ECO:0000256" key="6">
    <source>
        <dbReference type="ARBA" id="ARBA00044953"/>
    </source>
</evidence>
<feature type="transmembrane region" description="Helical" evidence="8">
    <location>
        <begin position="38"/>
        <end position="60"/>
    </location>
</feature>
<dbReference type="PANTHER" id="PTHR21184:SF4">
    <property type="entry name" value="PROTEIN FAM151A"/>
    <property type="match status" value="1"/>
</dbReference>
<feature type="domain" description="Menorin-like" evidence="9">
    <location>
        <begin position="366"/>
        <end position="592"/>
    </location>
</feature>
<dbReference type="PANTHER" id="PTHR21184">
    <property type="entry name" value="MENORIN (DENDRITIC BRANCHING PROTEIN)"/>
    <property type="match status" value="1"/>
</dbReference>
<dbReference type="InterPro" id="IPR019356">
    <property type="entry name" value="Menorin_dom"/>
</dbReference>
<evidence type="ECO:0000256" key="2">
    <source>
        <dbReference type="ARBA" id="ARBA00022692"/>
    </source>
</evidence>
<comment type="similarity">
    <text evidence="6">Belongs to the menorin family.</text>
</comment>
<gene>
    <name evidence="11" type="primary">fam151a</name>
</gene>
<keyword evidence="3 8" id="KW-1133">Transmembrane helix</keyword>
<dbReference type="OrthoDB" id="413402at2759"/>
<dbReference type="Pfam" id="PF10223">
    <property type="entry name" value="Menorin_N"/>
    <property type="match status" value="2"/>
</dbReference>
<dbReference type="GO" id="GO:0005615">
    <property type="term" value="C:extracellular space"/>
    <property type="evidence" value="ECO:0007669"/>
    <property type="project" value="TreeGrafter"/>
</dbReference>
<keyword evidence="10" id="KW-1185">Reference proteome</keyword>
<dbReference type="CTD" id="338094"/>
<keyword evidence="2 8" id="KW-0812">Transmembrane</keyword>
<evidence type="ECO:0000313" key="11">
    <source>
        <dbReference type="RefSeq" id="XP_031415755.1"/>
    </source>
</evidence>
<dbReference type="GeneID" id="105908389"/>
<accession>A0A6P8EV15</accession>
<evidence type="ECO:0000259" key="9">
    <source>
        <dbReference type="Pfam" id="PF10223"/>
    </source>
</evidence>
<comment type="subcellular location">
    <subcellularLocation>
        <location evidence="1">Membrane</location>
        <topology evidence="1">Single-pass membrane protein</topology>
    </subcellularLocation>
</comment>
<dbReference type="Proteomes" id="UP000515152">
    <property type="component" value="Chromosome 22"/>
</dbReference>
<evidence type="ECO:0000256" key="5">
    <source>
        <dbReference type="ARBA" id="ARBA00044104"/>
    </source>
</evidence>